<keyword evidence="13" id="KW-0333">Golgi apparatus</keyword>
<dbReference type="EC" id="2.4.1.143" evidence="5"/>
<evidence type="ECO:0000256" key="2">
    <source>
        <dbReference type="ARBA" id="ARBA00004323"/>
    </source>
</evidence>
<evidence type="ECO:0000256" key="8">
    <source>
        <dbReference type="ARBA" id="ARBA00022679"/>
    </source>
</evidence>
<protein>
    <recommendedName>
        <fullName evidence="6">Alpha-1,6-mannosyl-glycoprotein 2-beta-N-acetylglucosaminyltransferase</fullName>
        <ecNumber evidence="5">2.4.1.143</ecNumber>
    </recommendedName>
    <alternativeName>
        <fullName evidence="21">Beta-1,2-N-acetylglucosaminyltransferase II</fullName>
    </alternativeName>
    <alternativeName>
        <fullName evidence="20">GlcNAc-T II</fullName>
    </alternativeName>
    <alternativeName>
        <fullName evidence="19">Mannoside acetylglucosaminyltransferase 2</fullName>
    </alternativeName>
    <alternativeName>
        <fullName evidence="18">N-glycosyl-oligosaccharide-glycoprotein N-acetylglucosaminyltransferase II</fullName>
    </alternativeName>
</protein>
<evidence type="ECO:0000256" key="17">
    <source>
        <dbReference type="ARBA" id="ARBA00023211"/>
    </source>
</evidence>
<feature type="disulfide bond" evidence="25">
    <location>
        <begin position="370"/>
        <end position="393"/>
    </location>
</feature>
<dbReference type="GO" id="GO:0005795">
    <property type="term" value="C:Golgi stack"/>
    <property type="evidence" value="ECO:0007669"/>
    <property type="project" value="InterPro"/>
</dbReference>
<dbReference type="Gene3D" id="3.90.550.10">
    <property type="entry name" value="Spore Coat Polysaccharide Biosynthesis Protein SpsA, Chain A"/>
    <property type="match status" value="1"/>
</dbReference>
<evidence type="ECO:0000256" key="9">
    <source>
        <dbReference type="ARBA" id="ARBA00022692"/>
    </source>
</evidence>
<comment type="subcellular location">
    <subcellularLocation>
        <location evidence="2">Golgi apparatus membrane</location>
        <topology evidence="2">Single-pass type II membrane protein</topology>
    </subcellularLocation>
</comment>
<sequence length="502" mass="58759">MQSFTYKKKKRANQSLLGTLGEMKVHPTRLIRTLFMVILVLFVFLNMHVLMHFEPRNGDEINISLLRKLRHQGNWGDTAHVQTHLSELSDAKNANDSSGLEVFIPINQYNKTFLHRDIEESNLTQIHLEIERANREQFIHNLNKFGLKLKADSLVIVVQVHDRSQYLQILIDSLRKVNQIKDSLLIFSHDVYSDELNKIIHSVDFCPVMQIYFPITLQLHPKEFPGQDPNDCPRDVKKEEALKKKCNNAAFPDKYGHYREPKYCQTKHHWLWKLDRVFDKLEVMKNYTGHVLLLEEDYYVAPDIITVIQMMNNLKKRDCKECRMLTAGNYDKTQSFVVNSGKVELATFISSRHNMGMTFARDLWNEIKKCAREFCDFDDYNWDWTLQHLSMKCISNKVQVMKMKATRVFHMGDCGVHHKGKKCEPLVKQKQIEKILQDNQQHLNPNVMKVAGTSKIKIRDPKPNGGWGDIRDKRLCHSFVSAEDERKMQRFMKSNDISILTG</sequence>
<evidence type="ECO:0000256" key="18">
    <source>
        <dbReference type="ARBA" id="ARBA00029663"/>
    </source>
</evidence>
<keyword evidence="17 24" id="KW-0464">Manganese</keyword>
<keyword evidence="10 24" id="KW-0479">Metal-binding</keyword>
<evidence type="ECO:0000256" key="20">
    <source>
        <dbReference type="ARBA" id="ARBA00032552"/>
    </source>
</evidence>
<evidence type="ECO:0000256" key="14">
    <source>
        <dbReference type="ARBA" id="ARBA00023136"/>
    </source>
</evidence>
<evidence type="ECO:0000256" key="5">
    <source>
        <dbReference type="ARBA" id="ARBA00012613"/>
    </source>
</evidence>
<feature type="binding site" evidence="24">
    <location>
        <position position="410"/>
    </location>
    <ligand>
        <name>Mn(2+)</name>
        <dbReference type="ChEBI" id="CHEBI:29035"/>
    </ligand>
</feature>
<evidence type="ECO:0000256" key="16">
    <source>
        <dbReference type="ARBA" id="ARBA00023180"/>
    </source>
</evidence>
<dbReference type="PANTHER" id="PTHR12871:SF0">
    <property type="entry name" value="ALPHA-1,6-MANNOSYL-GLYCOPROTEIN 2-BETA-N-ACETYLGLUCOSAMINYLTRANSFERASE"/>
    <property type="match status" value="1"/>
</dbReference>
<keyword evidence="12 26" id="KW-1133">Transmembrane helix</keyword>
<comment type="similarity">
    <text evidence="4">Belongs to the glycosyltransferase 16 (GT16) protein family.</text>
</comment>
<evidence type="ECO:0000256" key="6">
    <source>
        <dbReference type="ARBA" id="ARBA00014817"/>
    </source>
</evidence>
<dbReference type="GO" id="GO:0000139">
    <property type="term" value="C:Golgi membrane"/>
    <property type="evidence" value="ECO:0007669"/>
    <property type="project" value="UniProtKB-SubCell"/>
</dbReference>
<dbReference type="InterPro" id="IPR029044">
    <property type="entry name" value="Nucleotide-diphossugar_trans"/>
</dbReference>
<dbReference type="PANTHER" id="PTHR12871">
    <property type="entry name" value="BETA-1,2-N-ACETYLGLUCOSAMINYLTRANSFERASE II"/>
    <property type="match status" value="1"/>
</dbReference>
<dbReference type="InterPro" id="IPR007754">
    <property type="entry name" value="GlcNAc_II"/>
</dbReference>
<organism evidence="27 28">
    <name type="scientific">Mizuhopecten yessoensis</name>
    <name type="common">Japanese scallop</name>
    <name type="synonym">Patinopecten yessoensis</name>
    <dbReference type="NCBI Taxonomy" id="6573"/>
    <lineage>
        <taxon>Eukaryota</taxon>
        <taxon>Metazoa</taxon>
        <taxon>Spiralia</taxon>
        <taxon>Lophotrochozoa</taxon>
        <taxon>Mollusca</taxon>
        <taxon>Bivalvia</taxon>
        <taxon>Autobranchia</taxon>
        <taxon>Pteriomorphia</taxon>
        <taxon>Pectinida</taxon>
        <taxon>Pectinoidea</taxon>
        <taxon>Pectinidae</taxon>
        <taxon>Mizuhopecten</taxon>
    </lineage>
</organism>
<proteinExistence type="inferred from homology"/>
<dbReference type="GO" id="GO:0009312">
    <property type="term" value="P:oligosaccharide biosynthetic process"/>
    <property type="evidence" value="ECO:0007669"/>
    <property type="project" value="InterPro"/>
</dbReference>
<comment type="caution">
    <text evidence="27">The sequence shown here is derived from an EMBL/GenBank/DDBJ whole genome shotgun (WGS) entry which is preliminary data.</text>
</comment>
<dbReference type="GO" id="GO:0046872">
    <property type="term" value="F:metal ion binding"/>
    <property type="evidence" value="ECO:0007669"/>
    <property type="project" value="UniProtKB-KW"/>
</dbReference>
<gene>
    <name evidence="27" type="ORF">KP79_PYT17396</name>
</gene>
<keyword evidence="14 26" id="KW-0472">Membrane</keyword>
<feature type="disulfide bond" evidence="25">
    <location>
        <begin position="375"/>
        <end position="476"/>
    </location>
</feature>
<dbReference type="OrthoDB" id="6019616at2759"/>
<dbReference type="GO" id="GO:0008455">
    <property type="term" value="F:alpha-1,6-mannosylglycoprotein 2-beta-N-acetylglucosaminyltransferase activity"/>
    <property type="evidence" value="ECO:0007669"/>
    <property type="project" value="UniProtKB-EC"/>
</dbReference>
<evidence type="ECO:0000256" key="22">
    <source>
        <dbReference type="ARBA" id="ARBA00093257"/>
    </source>
</evidence>
<comment type="cofactor">
    <cofactor evidence="1 24">
        <name>Mn(2+)</name>
        <dbReference type="ChEBI" id="CHEBI:29035"/>
    </cofactor>
</comment>
<reference evidence="27 28" key="1">
    <citation type="journal article" date="2017" name="Nat. Ecol. Evol.">
        <title>Scallop genome provides insights into evolution of bilaterian karyotype and development.</title>
        <authorList>
            <person name="Wang S."/>
            <person name="Zhang J."/>
            <person name="Jiao W."/>
            <person name="Li J."/>
            <person name="Xun X."/>
            <person name="Sun Y."/>
            <person name="Guo X."/>
            <person name="Huan P."/>
            <person name="Dong B."/>
            <person name="Zhang L."/>
            <person name="Hu X."/>
            <person name="Sun X."/>
            <person name="Wang J."/>
            <person name="Zhao C."/>
            <person name="Wang Y."/>
            <person name="Wang D."/>
            <person name="Huang X."/>
            <person name="Wang R."/>
            <person name="Lv J."/>
            <person name="Li Y."/>
            <person name="Zhang Z."/>
            <person name="Liu B."/>
            <person name="Lu W."/>
            <person name="Hui Y."/>
            <person name="Liang J."/>
            <person name="Zhou Z."/>
            <person name="Hou R."/>
            <person name="Li X."/>
            <person name="Liu Y."/>
            <person name="Li H."/>
            <person name="Ning X."/>
            <person name="Lin Y."/>
            <person name="Zhao L."/>
            <person name="Xing Q."/>
            <person name="Dou J."/>
            <person name="Li Y."/>
            <person name="Mao J."/>
            <person name="Guo H."/>
            <person name="Dou H."/>
            <person name="Li T."/>
            <person name="Mu C."/>
            <person name="Jiang W."/>
            <person name="Fu Q."/>
            <person name="Fu X."/>
            <person name="Miao Y."/>
            <person name="Liu J."/>
            <person name="Yu Q."/>
            <person name="Li R."/>
            <person name="Liao H."/>
            <person name="Li X."/>
            <person name="Kong Y."/>
            <person name="Jiang Z."/>
            <person name="Chourrout D."/>
            <person name="Li R."/>
            <person name="Bao Z."/>
        </authorList>
    </citation>
    <scope>NUCLEOTIDE SEQUENCE [LARGE SCALE GENOMIC DNA]</scope>
    <source>
        <strain evidence="27 28">PY_sf001</strain>
    </source>
</reference>
<dbReference type="STRING" id="6573.A0A210PYE1"/>
<evidence type="ECO:0000256" key="23">
    <source>
        <dbReference type="PIRSR" id="PIRSR607754-1"/>
    </source>
</evidence>
<keyword evidence="28" id="KW-1185">Reference proteome</keyword>
<dbReference type="Pfam" id="PF05060">
    <property type="entry name" value="MGAT2"/>
    <property type="match status" value="1"/>
</dbReference>
<comment type="pathway">
    <text evidence="3">Protein modification; protein glycosylation.</text>
</comment>
<evidence type="ECO:0000256" key="15">
    <source>
        <dbReference type="ARBA" id="ARBA00023157"/>
    </source>
</evidence>
<evidence type="ECO:0000256" key="7">
    <source>
        <dbReference type="ARBA" id="ARBA00022676"/>
    </source>
</evidence>
<evidence type="ECO:0000256" key="11">
    <source>
        <dbReference type="ARBA" id="ARBA00022968"/>
    </source>
</evidence>
<feature type="disulfide bond" evidence="25">
    <location>
        <begin position="232"/>
        <end position="246"/>
    </location>
</feature>
<feature type="binding site" evidence="23">
    <location>
        <begin position="265"/>
        <end position="269"/>
    </location>
    <ligand>
        <name>substrate</name>
    </ligand>
</feature>
<evidence type="ECO:0000256" key="3">
    <source>
        <dbReference type="ARBA" id="ARBA00004922"/>
    </source>
</evidence>
<keyword evidence="8 27" id="KW-0808">Transferase</keyword>
<keyword evidence="15 25" id="KW-1015">Disulfide bond</keyword>
<feature type="binding site" evidence="24">
    <location>
        <position position="297"/>
    </location>
    <ligand>
        <name>Mn(2+)</name>
        <dbReference type="ChEBI" id="CHEBI:29035"/>
    </ligand>
</feature>
<keyword evidence="11" id="KW-0735">Signal-anchor</keyword>
<feature type="disulfide bond" evidence="25">
    <location>
        <begin position="414"/>
        <end position="423"/>
    </location>
</feature>
<dbReference type="GO" id="GO:0006487">
    <property type="term" value="P:protein N-linked glycosylation"/>
    <property type="evidence" value="ECO:0007669"/>
    <property type="project" value="TreeGrafter"/>
</dbReference>
<dbReference type="EMBL" id="NEDP02005386">
    <property type="protein sequence ID" value="OWF41507.1"/>
    <property type="molecule type" value="Genomic_DNA"/>
</dbReference>
<evidence type="ECO:0000313" key="28">
    <source>
        <dbReference type="Proteomes" id="UP000242188"/>
    </source>
</evidence>
<evidence type="ECO:0000256" key="24">
    <source>
        <dbReference type="PIRSR" id="PIRSR607754-2"/>
    </source>
</evidence>
<keyword evidence="9 26" id="KW-0812">Transmembrane</keyword>
<accession>A0A210PYE1</accession>
<evidence type="ECO:0000256" key="26">
    <source>
        <dbReference type="SAM" id="Phobius"/>
    </source>
</evidence>
<feature type="binding site" evidence="23">
    <location>
        <position position="190"/>
    </location>
    <ligand>
        <name>substrate</name>
    </ligand>
</feature>
<evidence type="ECO:0000313" key="27">
    <source>
        <dbReference type="EMBL" id="OWF41507.1"/>
    </source>
</evidence>
<evidence type="ECO:0000256" key="21">
    <source>
        <dbReference type="ARBA" id="ARBA00032915"/>
    </source>
</evidence>
<evidence type="ECO:0000256" key="12">
    <source>
        <dbReference type="ARBA" id="ARBA00022989"/>
    </source>
</evidence>
<dbReference type="UniPathway" id="UPA00378"/>
<evidence type="ECO:0000256" key="1">
    <source>
        <dbReference type="ARBA" id="ARBA00001936"/>
    </source>
</evidence>
<keyword evidence="7 27" id="KW-0328">Glycosyltransferase</keyword>
<comment type="catalytic activity">
    <reaction evidence="22">
        <text>an N(4)-{beta-D-GlcNAc-(1-&gt;2)-alpha-D-Man-(1-&gt;3)-[alpha-D-Man-(1-&gt;6)]-beta-D-Man-(1-&gt;4)-beta-D-GlcNAc-(1-&gt;4)-beta-D-GlcNAc}-L-asparaginyl-[protein] + UDP-N-acetyl-alpha-D-glucosamine = N(4)-{beta-D-GlcNAc-(1-&gt;2)-alpha-D-Man-(1-&gt;3)-[beta-D-GlcNAc-(1-&gt;2)-alpha-D-Man-(1-&gt;6)]-beta-D-Man-(1-&gt;4)-beta-D-GlcNAc-(1-&gt;4)-beta-D-GlcNAc}-L-asparaginyl-[protein] + UDP + H(+)</text>
        <dbReference type="Rhea" id="RHEA:12941"/>
        <dbReference type="Rhea" id="RHEA-COMP:13526"/>
        <dbReference type="Rhea" id="RHEA-COMP:14369"/>
        <dbReference type="ChEBI" id="CHEBI:15378"/>
        <dbReference type="ChEBI" id="CHEBI:57705"/>
        <dbReference type="ChEBI" id="CHEBI:58223"/>
        <dbReference type="ChEBI" id="CHEBI:60615"/>
        <dbReference type="ChEBI" id="CHEBI:60651"/>
        <dbReference type="EC" id="2.4.1.143"/>
    </reaction>
</comment>
<evidence type="ECO:0000256" key="19">
    <source>
        <dbReference type="ARBA" id="ARBA00031203"/>
    </source>
</evidence>
<dbReference type="Proteomes" id="UP000242188">
    <property type="component" value="Unassembled WGS sequence"/>
</dbReference>
<feature type="disulfide bond" evidence="25">
    <location>
        <begin position="319"/>
        <end position="322"/>
    </location>
</feature>
<evidence type="ECO:0000256" key="4">
    <source>
        <dbReference type="ARBA" id="ARBA00011011"/>
    </source>
</evidence>
<keyword evidence="16" id="KW-0325">Glycoprotein</keyword>
<dbReference type="AlphaFoldDB" id="A0A210PYE1"/>
<feature type="transmembrane region" description="Helical" evidence="26">
    <location>
        <begin position="33"/>
        <end position="53"/>
    </location>
</feature>
<name>A0A210PYE1_MIZYE</name>
<dbReference type="SUPFAM" id="SSF53448">
    <property type="entry name" value="Nucleotide-diphospho-sugar transferases"/>
    <property type="match status" value="1"/>
</dbReference>
<feature type="binding site" evidence="23">
    <location>
        <begin position="159"/>
        <end position="163"/>
    </location>
    <ligand>
        <name>substrate</name>
    </ligand>
</feature>
<evidence type="ECO:0000256" key="10">
    <source>
        <dbReference type="ARBA" id="ARBA00022723"/>
    </source>
</evidence>
<evidence type="ECO:0000256" key="25">
    <source>
        <dbReference type="PIRSR" id="PIRSR607754-3"/>
    </source>
</evidence>
<evidence type="ECO:0000256" key="13">
    <source>
        <dbReference type="ARBA" id="ARBA00023034"/>
    </source>
</evidence>